<protein>
    <recommendedName>
        <fullName evidence="8">Ferredoxin</fullName>
    </recommendedName>
</protein>
<keyword evidence="4 8" id="KW-0249">Electron transport</keyword>
<evidence type="ECO:0000313" key="11">
    <source>
        <dbReference type="EMBL" id="PSK95364.1"/>
    </source>
</evidence>
<dbReference type="EMBL" id="PYGA01000015">
    <property type="protein sequence ID" value="PSK95364.1"/>
    <property type="molecule type" value="Genomic_DNA"/>
</dbReference>
<keyword evidence="5 8" id="KW-0408">Iron</keyword>
<feature type="region of interest" description="Disordered" evidence="9">
    <location>
        <begin position="55"/>
        <end position="76"/>
    </location>
</feature>
<comment type="function">
    <text evidence="8">Ferredoxins are iron-sulfur proteins that transfer electrons in a wide variety of metabolic reactions.</text>
</comment>
<dbReference type="Gene3D" id="3.30.70.20">
    <property type="match status" value="1"/>
</dbReference>
<evidence type="ECO:0000256" key="4">
    <source>
        <dbReference type="ARBA" id="ARBA00022982"/>
    </source>
</evidence>
<organism evidence="11 12">
    <name type="scientific">Murinocardiopsis flavida</name>
    <dbReference type="NCBI Taxonomy" id="645275"/>
    <lineage>
        <taxon>Bacteria</taxon>
        <taxon>Bacillati</taxon>
        <taxon>Actinomycetota</taxon>
        <taxon>Actinomycetes</taxon>
        <taxon>Streptosporangiales</taxon>
        <taxon>Nocardiopsidaceae</taxon>
        <taxon>Murinocardiopsis</taxon>
    </lineage>
</organism>
<dbReference type="PRINTS" id="PR00352">
    <property type="entry name" value="3FE4SFRDOXIN"/>
</dbReference>
<evidence type="ECO:0000256" key="3">
    <source>
        <dbReference type="ARBA" id="ARBA00022723"/>
    </source>
</evidence>
<sequence>MRIGTDRDRCIGAGMCVLTAPEVFDQDAEDGRVLLLDAEPPDGLQGAARRASFLCPSGAISTTSPDRPAPRPPHRG</sequence>
<dbReference type="SUPFAM" id="SSF54862">
    <property type="entry name" value="4Fe-4S ferredoxins"/>
    <property type="match status" value="1"/>
</dbReference>
<dbReference type="AlphaFoldDB" id="A0A2P8DDR3"/>
<evidence type="ECO:0000256" key="7">
    <source>
        <dbReference type="ARBA" id="ARBA00023291"/>
    </source>
</evidence>
<dbReference type="InterPro" id="IPR001080">
    <property type="entry name" value="3Fe4S_ferredoxin"/>
</dbReference>
<name>A0A2P8DDR3_9ACTN</name>
<keyword evidence="2 8" id="KW-0813">Transport</keyword>
<evidence type="ECO:0000256" key="9">
    <source>
        <dbReference type="SAM" id="MobiDB-lite"/>
    </source>
</evidence>
<dbReference type="InterPro" id="IPR051269">
    <property type="entry name" value="Fe-S_cluster_ET"/>
</dbReference>
<dbReference type="GO" id="GO:0009055">
    <property type="term" value="F:electron transfer activity"/>
    <property type="evidence" value="ECO:0007669"/>
    <property type="project" value="UniProtKB-UniRule"/>
</dbReference>
<comment type="cofactor">
    <cofactor evidence="1">
        <name>[3Fe-4S] cluster</name>
        <dbReference type="ChEBI" id="CHEBI:21137"/>
    </cofactor>
</comment>
<dbReference type="InterPro" id="IPR017896">
    <property type="entry name" value="4Fe4S_Fe-S-bd"/>
</dbReference>
<feature type="domain" description="4Fe-4S ferredoxin-type" evidence="10">
    <location>
        <begin position="1"/>
        <end position="29"/>
    </location>
</feature>
<evidence type="ECO:0000256" key="8">
    <source>
        <dbReference type="RuleBase" id="RU368020"/>
    </source>
</evidence>
<evidence type="ECO:0000259" key="10">
    <source>
        <dbReference type="PROSITE" id="PS51379"/>
    </source>
</evidence>
<dbReference type="Pfam" id="PF13370">
    <property type="entry name" value="Fer4_13"/>
    <property type="match status" value="1"/>
</dbReference>
<dbReference type="PANTHER" id="PTHR36923:SF3">
    <property type="entry name" value="FERREDOXIN"/>
    <property type="match status" value="1"/>
</dbReference>
<dbReference type="RefSeq" id="WP_106584713.1">
    <property type="nucleotide sequence ID" value="NZ_PYGA01000015.1"/>
</dbReference>
<evidence type="ECO:0000256" key="5">
    <source>
        <dbReference type="ARBA" id="ARBA00023004"/>
    </source>
</evidence>
<evidence type="ECO:0000256" key="1">
    <source>
        <dbReference type="ARBA" id="ARBA00001927"/>
    </source>
</evidence>
<gene>
    <name evidence="11" type="ORF">CLV63_11524</name>
</gene>
<evidence type="ECO:0000256" key="6">
    <source>
        <dbReference type="ARBA" id="ARBA00023014"/>
    </source>
</evidence>
<keyword evidence="3 8" id="KW-0479">Metal-binding</keyword>
<dbReference type="PROSITE" id="PS51379">
    <property type="entry name" value="4FE4S_FER_2"/>
    <property type="match status" value="1"/>
</dbReference>
<dbReference type="Proteomes" id="UP000240542">
    <property type="component" value="Unassembled WGS sequence"/>
</dbReference>
<proteinExistence type="predicted"/>
<keyword evidence="7" id="KW-0003">3Fe-4S</keyword>
<keyword evidence="12" id="KW-1185">Reference proteome</keyword>
<keyword evidence="6 8" id="KW-0411">Iron-sulfur</keyword>
<dbReference type="PANTHER" id="PTHR36923">
    <property type="entry name" value="FERREDOXIN"/>
    <property type="match status" value="1"/>
</dbReference>
<dbReference type="OrthoDB" id="3215002at2"/>
<evidence type="ECO:0000256" key="2">
    <source>
        <dbReference type="ARBA" id="ARBA00022448"/>
    </source>
</evidence>
<reference evidence="11 12" key="1">
    <citation type="submission" date="2018-03" db="EMBL/GenBank/DDBJ databases">
        <title>Genomic Encyclopedia of Archaeal and Bacterial Type Strains, Phase II (KMG-II): from individual species to whole genera.</title>
        <authorList>
            <person name="Goeker M."/>
        </authorList>
    </citation>
    <scope>NUCLEOTIDE SEQUENCE [LARGE SCALE GENOMIC DNA]</scope>
    <source>
        <strain evidence="11 12">DSM 45312</strain>
    </source>
</reference>
<accession>A0A2P8DDR3</accession>
<dbReference type="GO" id="GO:0005506">
    <property type="term" value="F:iron ion binding"/>
    <property type="evidence" value="ECO:0007669"/>
    <property type="project" value="UniProtKB-UniRule"/>
</dbReference>
<comment type="caution">
    <text evidence="11">The sequence shown here is derived from an EMBL/GenBank/DDBJ whole genome shotgun (WGS) entry which is preliminary data.</text>
</comment>
<evidence type="ECO:0000313" key="12">
    <source>
        <dbReference type="Proteomes" id="UP000240542"/>
    </source>
</evidence>
<dbReference type="GO" id="GO:0051538">
    <property type="term" value="F:3 iron, 4 sulfur cluster binding"/>
    <property type="evidence" value="ECO:0007669"/>
    <property type="project" value="UniProtKB-KW"/>
</dbReference>